<evidence type="ECO:0000256" key="1">
    <source>
        <dbReference type="ARBA" id="ARBA00022741"/>
    </source>
</evidence>
<reference evidence="7 8" key="1">
    <citation type="submission" date="2020-08" db="EMBL/GenBank/DDBJ databases">
        <title>Genomic Encyclopedia of Type Strains, Phase IV (KMG-IV): sequencing the most valuable type-strain genomes for metagenomic binning, comparative biology and taxonomic classification.</title>
        <authorList>
            <person name="Goeker M."/>
        </authorList>
    </citation>
    <scope>NUCLEOTIDE SEQUENCE [LARGE SCALE GENOMIC DNA]</scope>
    <source>
        <strain evidence="7 8">DSM 105137</strain>
    </source>
</reference>
<dbReference type="InterPro" id="IPR000700">
    <property type="entry name" value="PAS-assoc_C"/>
</dbReference>
<evidence type="ECO:0000259" key="6">
    <source>
        <dbReference type="PROSITE" id="PS50113"/>
    </source>
</evidence>
<keyword evidence="8" id="KW-1185">Reference proteome</keyword>
<evidence type="ECO:0000256" key="4">
    <source>
        <dbReference type="SAM" id="Coils"/>
    </source>
</evidence>
<dbReference type="Proteomes" id="UP000576209">
    <property type="component" value="Unassembled WGS sequence"/>
</dbReference>
<dbReference type="InterPro" id="IPR003593">
    <property type="entry name" value="AAA+_ATPase"/>
</dbReference>
<dbReference type="AlphaFoldDB" id="A0A840DZV3"/>
<proteinExistence type="predicted"/>
<keyword evidence="2" id="KW-0067">ATP-binding</keyword>
<dbReference type="InterPro" id="IPR025662">
    <property type="entry name" value="Sigma_54_int_dom_ATP-bd_1"/>
</dbReference>
<accession>A0A840DZV3</accession>
<dbReference type="InterPro" id="IPR002078">
    <property type="entry name" value="Sigma_54_int"/>
</dbReference>
<dbReference type="SMART" id="SM00382">
    <property type="entry name" value="AAA"/>
    <property type="match status" value="1"/>
</dbReference>
<dbReference type="Gene3D" id="3.30.450.20">
    <property type="entry name" value="PAS domain"/>
    <property type="match status" value="1"/>
</dbReference>
<feature type="domain" description="PAC" evidence="6">
    <location>
        <begin position="197"/>
        <end position="248"/>
    </location>
</feature>
<dbReference type="InterPro" id="IPR000014">
    <property type="entry name" value="PAS"/>
</dbReference>
<keyword evidence="3" id="KW-0238">DNA-binding</keyword>
<evidence type="ECO:0000256" key="3">
    <source>
        <dbReference type="ARBA" id="ARBA00023125"/>
    </source>
</evidence>
<keyword evidence="4" id="KW-0175">Coiled coil</keyword>
<dbReference type="Gene3D" id="1.10.10.60">
    <property type="entry name" value="Homeodomain-like"/>
    <property type="match status" value="1"/>
</dbReference>
<name>A0A840DZV3_9BACT</name>
<dbReference type="InterPro" id="IPR009057">
    <property type="entry name" value="Homeodomain-like_sf"/>
</dbReference>
<dbReference type="PROSITE" id="PS00675">
    <property type="entry name" value="SIGMA54_INTERACT_1"/>
    <property type="match status" value="1"/>
</dbReference>
<dbReference type="Pfam" id="PF00158">
    <property type="entry name" value="Sigma54_activat"/>
    <property type="match status" value="1"/>
</dbReference>
<dbReference type="PANTHER" id="PTHR32071:SF117">
    <property type="entry name" value="PTS-DEPENDENT DIHYDROXYACETONE KINASE OPERON REGULATORY PROTEIN-RELATED"/>
    <property type="match status" value="1"/>
</dbReference>
<dbReference type="Gene3D" id="1.10.8.60">
    <property type="match status" value="1"/>
</dbReference>
<evidence type="ECO:0000313" key="7">
    <source>
        <dbReference type="EMBL" id="MBB4078440.1"/>
    </source>
</evidence>
<dbReference type="FunFam" id="3.40.50.300:FF:000006">
    <property type="entry name" value="DNA-binding transcriptional regulator NtrC"/>
    <property type="match status" value="1"/>
</dbReference>
<evidence type="ECO:0000259" key="5">
    <source>
        <dbReference type="PROSITE" id="PS50045"/>
    </source>
</evidence>
<feature type="domain" description="Sigma-54 factor interaction" evidence="5">
    <location>
        <begin position="280"/>
        <end position="508"/>
    </location>
</feature>
<dbReference type="PROSITE" id="PS50113">
    <property type="entry name" value="PAC"/>
    <property type="match status" value="1"/>
</dbReference>
<sequence>MPDTADVLGKILETVPLPAFIAHYDGNIAFANNSLTAISGQPNLVAMDRTLFGLGIFHNSAEYRGFIQSFKHGGSTRRLVLPVGRLNAVNRPLILLASQVEFAGKPALCGIITRNGAAGETLKNNHPSNSNDLLDRLGCFTMRVDREGQLLFVNFPMQHELGIKRDVPLPHLTRIDAENDVHALNRILNTAHSQGSTTYETTLQRENGTLVPVEALVKSMRKPEHQGQFLITAFDITEKRQTQRELQTLQIENEKLLHELAQIGNQGSKHTGARGDNHTIISISPAYAKVLKQIDQVARTDSTVLITGETGTGKELIARAIHEASQRADRPLVILNCGALPAELIESELFGYRKGAFTGARGDHLGRFELADEGTLFLDEIGEMPMLLQTRLLRVLQDGEFTPLGAKESIHTNVRIIAATNRNLRERVAQGTFRSDLYFRLNVFPVHSVPLRNRPEDIPVLAEHFIQKYAQPHRTPPVLRPQDLVRLAEYPFDGNVRELENIIQRALIVSGGEFLEISLDGPAVHPEAADTFGATRSSAPRILNFEEMQRQHIMQVLGMTDGKVSGKGGAAELLGLNPQTLFSKMRKLGIDRRGAKS</sequence>
<keyword evidence="1" id="KW-0547">Nucleotide-binding</keyword>
<dbReference type="InterPro" id="IPR058031">
    <property type="entry name" value="AAA_lid_NorR"/>
</dbReference>
<dbReference type="SUPFAM" id="SSF46689">
    <property type="entry name" value="Homeodomain-like"/>
    <property type="match status" value="1"/>
</dbReference>
<dbReference type="PROSITE" id="PS00676">
    <property type="entry name" value="SIGMA54_INTERACT_2"/>
    <property type="match status" value="1"/>
</dbReference>
<dbReference type="InterPro" id="IPR027417">
    <property type="entry name" value="P-loop_NTPase"/>
</dbReference>
<dbReference type="NCBIfam" id="TIGR00229">
    <property type="entry name" value="sensory_box"/>
    <property type="match status" value="1"/>
</dbReference>
<dbReference type="GO" id="GO:0003677">
    <property type="term" value="F:DNA binding"/>
    <property type="evidence" value="ECO:0007669"/>
    <property type="project" value="UniProtKB-KW"/>
</dbReference>
<dbReference type="EMBL" id="JACIFF010000002">
    <property type="protein sequence ID" value="MBB4078440.1"/>
    <property type="molecule type" value="Genomic_DNA"/>
</dbReference>
<dbReference type="CDD" id="cd00009">
    <property type="entry name" value="AAA"/>
    <property type="match status" value="1"/>
</dbReference>
<protein>
    <submittedName>
        <fullName evidence="7">PAS domain S-box-containing protein</fullName>
    </submittedName>
</protein>
<evidence type="ECO:0000256" key="2">
    <source>
        <dbReference type="ARBA" id="ARBA00022840"/>
    </source>
</evidence>
<dbReference type="GO" id="GO:0005524">
    <property type="term" value="F:ATP binding"/>
    <property type="evidence" value="ECO:0007669"/>
    <property type="project" value="UniProtKB-KW"/>
</dbReference>
<gene>
    <name evidence="7" type="ORF">GGR28_001053</name>
</gene>
<dbReference type="SUPFAM" id="SSF52540">
    <property type="entry name" value="P-loop containing nucleoside triphosphate hydrolases"/>
    <property type="match status" value="1"/>
</dbReference>
<dbReference type="GO" id="GO:0006355">
    <property type="term" value="P:regulation of DNA-templated transcription"/>
    <property type="evidence" value="ECO:0007669"/>
    <property type="project" value="InterPro"/>
</dbReference>
<dbReference type="PROSITE" id="PS50045">
    <property type="entry name" value="SIGMA54_INTERACT_4"/>
    <property type="match status" value="1"/>
</dbReference>
<dbReference type="SUPFAM" id="SSF55785">
    <property type="entry name" value="PYP-like sensor domain (PAS domain)"/>
    <property type="match status" value="1"/>
</dbReference>
<dbReference type="InterPro" id="IPR025943">
    <property type="entry name" value="Sigma_54_int_dom_ATP-bd_2"/>
</dbReference>
<dbReference type="PANTHER" id="PTHR32071">
    <property type="entry name" value="TRANSCRIPTIONAL REGULATORY PROTEIN"/>
    <property type="match status" value="1"/>
</dbReference>
<dbReference type="Gene3D" id="3.40.50.300">
    <property type="entry name" value="P-loop containing nucleotide triphosphate hydrolases"/>
    <property type="match status" value="1"/>
</dbReference>
<dbReference type="InterPro" id="IPR035965">
    <property type="entry name" value="PAS-like_dom_sf"/>
</dbReference>
<dbReference type="RefSeq" id="WP_183494692.1">
    <property type="nucleotide sequence ID" value="NZ_JACIFF010000002.1"/>
</dbReference>
<feature type="coiled-coil region" evidence="4">
    <location>
        <begin position="239"/>
        <end position="266"/>
    </location>
</feature>
<organism evidence="7 8">
    <name type="scientific">Neolewinella aquimaris</name>
    <dbReference type="NCBI Taxonomy" id="1835722"/>
    <lineage>
        <taxon>Bacteria</taxon>
        <taxon>Pseudomonadati</taxon>
        <taxon>Bacteroidota</taxon>
        <taxon>Saprospiria</taxon>
        <taxon>Saprospirales</taxon>
        <taxon>Lewinellaceae</taxon>
        <taxon>Neolewinella</taxon>
    </lineage>
</organism>
<evidence type="ECO:0000313" key="8">
    <source>
        <dbReference type="Proteomes" id="UP000576209"/>
    </source>
</evidence>
<dbReference type="Pfam" id="PF25601">
    <property type="entry name" value="AAA_lid_14"/>
    <property type="match status" value="1"/>
</dbReference>
<comment type="caution">
    <text evidence="7">The sequence shown here is derived from an EMBL/GenBank/DDBJ whole genome shotgun (WGS) entry which is preliminary data.</text>
</comment>